<feature type="transmembrane region" description="Helical" evidence="1">
    <location>
        <begin position="123"/>
        <end position="143"/>
    </location>
</feature>
<feature type="transmembrane region" description="Helical" evidence="1">
    <location>
        <begin position="45"/>
        <end position="69"/>
    </location>
</feature>
<accession>A0ABT9R9Z5</accession>
<feature type="transmembrane region" description="Helical" evidence="1">
    <location>
        <begin position="163"/>
        <end position="181"/>
    </location>
</feature>
<evidence type="ECO:0000256" key="1">
    <source>
        <dbReference type="SAM" id="Phobius"/>
    </source>
</evidence>
<gene>
    <name evidence="3" type="ORF">J2S55_005335</name>
</gene>
<name>A0ABT9R9Z5_9ACTN</name>
<proteinExistence type="predicted"/>
<organism evidence="3 4">
    <name type="scientific">Streptosporangium brasiliense</name>
    <dbReference type="NCBI Taxonomy" id="47480"/>
    <lineage>
        <taxon>Bacteria</taxon>
        <taxon>Bacillati</taxon>
        <taxon>Actinomycetota</taxon>
        <taxon>Actinomycetes</taxon>
        <taxon>Streptosporangiales</taxon>
        <taxon>Streptosporangiaceae</taxon>
        <taxon>Streptosporangium</taxon>
    </lineage>
</organism>
<keyword evidence="1" id="KW-0812">Transmembrane</keyword>
<dbReference type="Pfam" id="PF14219">
    <property type="entry name" value="DUF4328"/>
    <property type="match status" value="1"/>
</dbReference>
<keyword evidence="4" id="KW-1185">Reference proteome</keyword>
<evidence type="ECO:0000259" key="2">
    <source>
        <dbReference type="Pfam" id="PF14219"/>
    </source>
</evidence>
<reference evidence="3 4" key="1">
    <citation type="submission" date="2023-07" db="EMBL/GenBank/DDBJ databases">
        <title>Sequencing the genomes of 1000 actinobacteria strains.</title>
        <authorList>
            <person name="Klenk H.-P."/>
        </authorList>
    </citation>
    <scope>NUCLEOTIDE SEQUENCE [LARGE SCALE GENOMIC DNA]</scope>
    <source>
        <strain evidence="3 4">DSM 44109</strain>
    </source>
</reference>
<dbReference type="RefSeq" id="WP_306866169.1">
    <property type="nucleotide sequence ID" value="NZ_JAUSRB010000002.1"/>
</dbReference>
<dbReference type="InterPro" id="IPR025565">
    <property type="entry name" value="DUF4328"/>
</dbReference>
<dbReference type="EMBL" id="JAUSRB010000002">
    <property type="protein sequence ID" value="MDP9866069.1"/>
    <property type="molecule type" value="Genomic_DNA"/>
</dbReference>
<dbReference type="Proteomes" id="UP001230426">
    <property type="component" value="Unassembled WGS sequence"/>
</dbReference>
<evidence type="ECO:0000313" key="3">
    <source>
        <dbReference type="EMBL" id="MDP9866069.1"/>
    </source>
</evidence>
<feature type="domain" description="DUF4328" evidence="2">
    <location>
        <begin position="40"/>
        <end position="180"/>
    </location>
</feature>
<keyword evidence="1" id="KW-0472">Membrane</keyword>
<comment type="caution">
    <text evidence="3">The sequence shown here is derived from an EMBL/GenBank/DDBJ whole genome shotgun (WGS) entry which is preliminary data.</text>
</comment>
<keyword evidence="1" id="KW-1133">Transmembrane helix</keyword>
<sequence length="219" mass="22552">MTLTAQVAATAALVVFEQARGRRLAREISALGGDPHAPGAQALAGAVSVFAVLVMLAAATTVAAVAAYLTWLVQARQSAVPGAPAGRVLAAWAVPAVNLIAPPALVHRLWRDSRPPVGHHGRWAALLAAWWLSWLTLLALVLTRPPLGTPGDSELTGLGPAELATVTVSALLCAATVRQITRIQTMGAGRARRAPAGPAAPQALSRLLTEQGAAQQAQH</sequence>
<protein>
    <recommendedName>
        <fullName evidence="2">DUF4328 domain-containing protein</fullName>
    </recommendedName>
</protein>
<evidence type="ECO:0000313" key="4">
    <source>
        <dbReference type="Proteomes" id="UP001230426"/>
    </source>
</evidence>